<evidence type="ECO:0000256" key="6">
    <source>
        <dbReference type="RuleBase" id="RU367008"/>
    </source>
</evidence>
<comment type="similarity">
    <text evidence="2 6">Belongs to the OST5 family.</text>
</comment>
<evidence type="ECO:0000313" key="8">
    <source>
        <dbReference type="Proteomes" id="UP000276133"/>
    </source>
</evidence>
<protein>
    <recommendedName>
        <fullName evidence="6">Dolichyl-diphosphooligosaccharide-protein glycosyltransferase subunit TMEM258</fullName>
    </recommendedName>
    <alternativeName>
        <fullName evidence="6">Transmembrane protein 258</fullName>
    </alternativeName>
</protein>
<feature type="transmembrane region" description="Helical" evidence="6">
    <location>
        <begin position="22"/>
        <end position="43"/>
    </location>
</feature>
<evidence type="ECO:0000256" key="1">
    <source>
        <dbReference type="ARBA" id="ARBA00004141"/>
    </source>
</evidence>
<dbReference type="AlphaFoldDB" id="A0A3M7QIS3"/>
<evidence type="ECO:0000256" key="5">
    <source>
        <dbReference type="ARBA" id="ARBA00023136"/>
    </source>
</evidence>
<evidence type="ECO:0000313" key="7">
    <source>
        <dbReference type="EMBL" id="RNA11336.1"/>
    </source>
</evidence>
<reference evidence="7 8" key="1">
    <citation type="journal article" date="2018" name="Sci. Rep.">
        <title>Genomic signatures of local adaptation to the degree of environmental predictability in rotifers.</title>
        <authorList>
            <person name="Franch-Gras L."/>
            <person name="Hahn C."/>
            <person name="Garcia-Roger E.M."/>
            <person name="Carmona M.J."/>
            <person name="Serra M."/>
            <person name="Gomez A."/>
        </authorList>
    </citation>
    <scope>NUCLEOTIDE SEQUENCE [LARGE SCALE GENOMIC DNA]</scope>
    <source>
        <strain evidence="7">HYR1</strain>
    </source>
</reference>
<sequence length="80" mass="9023">MSSFEGMARYVSPINPAVYPKMTFLLMVIGLFFTAWFIVYEVTTNKKTRNLAKEFFMAAIASVFMGSGVFFLLLSVGIYV</sequence>
<dbReference type="EMBL" id="REGN01005981">
    <property type="protein sequence ID" value="RNA11336.1"/>
    <property type="molecule type" value="Genomic_DNA"/>
</dbReference>
<dbReference type="Proteomes" id="UP000276133">
    <property type="component" value="Unassembled WGS sequence"/>
</dbReference>
<comment type="subcellular location">
    <subcellularLocation>
        <location evidence="1 6">Membrane</location>
        <topology evidence="1 6">Multi-pass membrane protein</topology>
    </subcellularLocation>
</comment>
<keyword evidence="4 6" id="KW-1133">Transmembrane helix</keyword>
<evidence type="ECO:0000256" key="3">
    <source>
        <dbReference type="ARBA" id="ARBA00022692"/>
    </source>
</evidence>
<feature type="transmembrane region" description="Helical" evidence="6">
    <location>
        <begin position="55"/>
        <end position="79"/>
    </location>
</feature>
<proteinExistence type="inferred from homology"/>
<accession>A0A3M7QIS3</accession>
<comment type="caution">
    <text evidence="7">The sequence shown here is derived from an EMBL/GenBank/DDBJ whole genome shotgun (WGS) entry which is preliminary data.</text>
</comment>
<dbReference type="OrthoDB" id="18408at2759"/>
<comment type="subunit">
    <text evidence="6">Component of the oligosaccharyltransferase (OST) complex.</text>
</comment>
<dbReference type="Pfam" id="PF05251">
    <property type="entry name" value="Ost5"/>
    <property type="match status" value="1"/>
</dbReference>
<dbReference type="GO" id="GO:0008250">
    <property type="term" value="C:oligosaccharyltransferase complex"/>
    <property type="evidence" value="ECO:0007669"/>
    <property type="project" value="UniProtKB-UniRule"/>
</dbReference>
<name>A0A3M7QIS3_BRAPC</name>
<keyword evidence="3 6" id="KW-0812">Transmembrane</keyword>
<comment type="function">
    <text evidence="6">Subunit of the oligosaccharyl transferase (OST) complex that catalyzes the initial transfer of a defined glycan (Glc(3)Man(9)GlcNAc(2) in eukaryotes) from the lipid carrier dolichol-pyrophosphate to an asparagine residue within an Asn-X-Ser/Thr consensus motif in nascent polypeptide chains, the first step in protein N-glycosylation. N-glycosylation occurs cotranslationally and the complex associates with the Sec61 complex at the channel-forming translocon complex that mediates protein translocation across the endoplasmic reticulum (ER). All subunits are required for a maximal enzyme activity.</text>
</comment>
<keyword evidence="5 6" id="KW-0472">Membrane</keyword>
<evidence type="ECO:0000256" key="4">
    <source>
        <dbReference type="ARBA" id="ARBA00022989"/>
    </source>
</evidence>
<gene>
    <name evidence="7" type="ORF">BpHYR1_009307</name>
</gene>
<dbReference type="PANTHER" id="PTHR13636">
    <property type="entry name" value="TRANSMEMBRANE PROTEIN 258"/>
    <property type="match status" value="1"/>
</dbReference>
<dbReference type="STRING" id="10195.A0A3M7QIS3"/>
<evidence type="ECO:0000256" key="2">
    <source>
        <dbReference type="ARBA" id="ARBA00009825"/>
    </source>
</evidence>
<keyword evidence="8" id="KW-1185">Reference proteome</keyword>
<dbReference type="InterPro" id="IPR007915">
    <property type="entry name" value="TMEM258/Ost5"/>
</dbReference>
<dbReference type="GO" id="GO:0006487">
    <property type="term" value="P:protein N-linked glycosylation"/>
    <property type="evidence" value="ECO:0007669"/>
    <property type="project" value="UniProtKB-UniRule"/>
</dbReference>
<organism evidence="7 8">
    <name type="scientific">Brachionus plicatilis</name>
    <name type="common">Marine rotifer</name>
    <name type="synonym">Brachionus muelleri</name>
    <dbReference type="NCBI Taxonomy" id="10195"/>
    <lineage>
        <taxon>Eukaryota</taxon>
        <taxon>Metazoa</taxon>
        <taxon>Spiralia</taxon>
        <taxon>Gnathifera</taxon>
        <taxon>Rotifera</taxon>
        <taxon>Eurotatoria</taxon>
        <taxon>Monogononta</taxon>
        <taxon>Pseudotrocha</taxon>
        <taxon>Ploima</taxon>
        <taxon>Brachionidae</taxon>
        <taxon>Brachionus</taxon>
    </lineage>
</organism>